<dbReference type="RefSeq" id="WP_073082202.1">
    <property type="nucleotide sequence ID" value="NZ_FRBL01000005.1"/>
</dbReference>
<reference evidence="2 3" key="1">
    <citation type="submission" date="2016-11" db="EMBL/GenBank/DDBJ databases">
        <authorList>
            <person name="Jaros S."/>
            <person name="Januszkiewicz K."/>
            <person name="Wedrychowicz H."/>
        </authorList>
    </citation>
    <scope>NUCLEOTIDE SEQUENCE [LARGE SCALE GENOMIC DNA]</scope>
    <source>
        <strain evidence="2 3">DSM 27406</strain>
    </source>
</reference>
<dbReference type="STRING" id="1419482.SAMN05444266_105317"/>
<dbReference type="GO" id="GO:0016052">
    <property type="term" value="P:carbohydrate catabolic process"/>
    <property type="evidence" value="ECO:0007669"/>
    <property type="project" value="InterPro"/>
</dbReference>
<dbReference type="SUPFAM" id="SSF49344">
    <property type="entry name" value="CBD9-like"/>
    <property type="match status" value="1"/>
</dbReference>
<dbReference type="PANTHER" id="PTHR35532:SF5">
    <property type="entry name" value="CARBOHYDRATE-BINDING DOMAIN-CONTAINING PROTEIN"/>
    <property type="match status" value="1"/>
</dbReference>
<dbReference type="Proteomes" id="UP000184420">
    <property type="component" value="Unassembled WGS sequence"/>
</dbReference>
<organism evidence="2 3">
    <name type="scientific">Chitinophaga jiangningensis</name>
    <dbReference type="NCBI Taxonomy" id="1419482"/>
    <lineage>
        <taxon>Bacteria</taxon>
        <taxon>Pseudomonadati</taxon>
        <taxon>Bacteroidota</taxon>
        <taxon>Chitinophagia</taxon>
        <taxon>Chitinophagales</taxon>
        <taxon>Chitinophagaceae</taxon>
        <taxon>Chitinophaga</taxon>
    </lineage>
</organism>
<dbReference type="AlphaFoldDB" id="A0A1M7E7G1"/>
<gene>
    <name evidence="2" type="ORF">SAMN05444266_105317</name>
</gene>
<keyword evidence="3" id="KW-1185">Reference proteome</keyword>
<dbReference type="CDD" id="cd09620">
    <property type="entry name" value="CBM9_like_3"/>
    <property type="match status" value="1"/>
</dbReference>
<name>A0A1M7E7G1_9BACT</name>
<dbReference type="InterPro" id="IPR010502">
    <property type="entry name" value="Carb-bd_dom_fam9"/>
</dbReference>
<dbReference type="PANTHER" id="PTHR35532">
    <property type="entry name" value="SIMILAR TO POLYHYDROXYALKANOATE DEPOLYMERASE"/>
    <property type="match status" value="1"/>
</dbReference>
<feature type="domain" description="Carbohydrate-binding" evidence="1">
    <location>
        <begin position="51"/>
        <end position="243"/>
    </location>
</feature>
<sequence>MYFRFGLLVLLLNGFLLPEISMAQTFSTAFKPFSGTPRNYVVTRASGSVAIDGHLNEGAWQHAAWSEDFTDIEGSRQPSPAYRTRIKLLWDEKYLYIGAELQEPHVWGTLKNHDAIIFNDNDFEVFIDPDGDTHQYYELEINALNTVMDLFMVKPYRDGGNAMLNWDTKRLMTAVSVNGTLNNPVDTDSSWTVEMAIPFSALRFFGDGAPANGTTWRINFSRVEWDTDVVDGKYVKRKKPEHNWVWSQQDIINMHAPERWGYLQFTTAQGTEKVPSFSMPADAAARKQLWEVYYAQQTYRAKNRRFAAKSVDLKLPAGKYALEMEAISQQFTASVQVPEISARIYINQEGKIWSDKK</sequence>
<dbReference type="OrthoDB" id="9786766at2"/>
<protein>
    <submittedName>
        <fullName evidence="2">Carbohydrate family 9 binding domain-like</fullName>
    </submittedName>
</protein>
<dbReference type="Gene3D" id="2.60.40.1190">
    <property type="match status" value="1"/>
</dbReference>
<evidence type="ECO:0000259" key="1">
    <source>
        <dbReference type="Pfam" id="PF06452"/>
    </source>
</evidence>
<evidence type="ECO:0000313" key="3">
    <source>
        <dbReference type="Proteomes" id="UP000184420"/>
    </source>
</evidence>
<proteinExistence type="predicted"/>
<dbReference type="GO" id="GO:0030246">
    <property type="term" value="F:carbohydrate binding"/>
    <property type="evidence" value="ECO:0007669"/>
    <property type="project" value="InterPro"/>
</dbReference>
<dbReference type="Pfam" id="PF06452">
    <property type="entry name" value="CBM9_1"/>
    <property type="match status" value="1"/>
</dbReference>
<accession>A0A1M7E7G1</accession>
<dbReference type="GO" id="GO:0004553">
    <property type="term" value="F:hydrolase activity, hydrolyzing O-glycosyl compounds"/>
    <property type="evidence" value="ECO:0007669"/>
    <property type="project" value="InterPro"/>
</dbReference>
<dbReference type="EMBL" id="FRBL01000005">
    <property type="protein sequence ID" value="SHL87663.1"/>
    <property type="molecule type" value="Genomic_DNA"/>
</dbReference>
<evidence type="ECO:0000313" key="2">
    <source>
        <dbReference type="EMBL" id="SHL87663.1"/>
    </source>
</evidence>